<sequence>PPATGASLVAVSSSGRKTECAAPRKRIPPPVTVPHLIKKSRGRRVPESDEAQERNHVCAVPGCSKSFARAEHLKRHVISLHTHEKPFVCGCGKTFARRDNLLQHQRVHAT</sequence>
<name>A0ACC0UGA3_9AGAM</name>
<organism evidence="1 2">
    <name type="scientific">Russula earlei</name>
    <dbReference type="NCBI Taxonomy" id="71964"/>
    <lineage>
        <taxon>Eukaryota</taxon>
        <taxon>Fungi</taxon>
        <taxon>Dikarya</taxon>
        <taxon>Basidiomycota</taxon>
        <taxon>Agaricomycotina</taxon>
        <taxon>Agaricomycetes</taxon>
        <taxon>Russulales</taxon>
        <taxon>Russulaceae</taxon>
        <taxon>Russula</taxon>
    </lineage>
</organism>
<proteinExistence type="predicted"/>
<feature type="non-terminal residue" evidence="1">
    <location>
        <position position="1"/>
    </location>
</feature>
<gene>
    <name evidence="1" type="ORF">F5148DRAFT_976212</name>
</gene>
<accession>A0ACC0UGA3</accession>
<protein>
    <submittedName>
        <fullName evidence="1">Uncharacterized protein</fullName>
    </submittedName>
</protein>
<reference evidence="1" key="1">
    <citation type="submission" date="2021-03" db="EMBL/GenBank/DDBJ databases">
        <title>Evolutionary priming and transition to the ectomycorrhizal habit in an iconic lineage of mushroom-forming fungi: is preadaptation a requirement?</title>
        <authorList>
            <consortium name="DOE Joint Genome Institute"/>
            <person name="Looney B.P."/>
            <person name="Miyauchi S."/>
            <person name="Morin E."/>
            <person name="Drula E."/>
            <person name="Courty P.E."/>
            <person name="Chicoki N."/>
            <person name="Fauchery L."/>
            <person name="Kohler A."/>
            <person name="Kuo A."/>
            <person name="LaButti K."/>
            <person name="Pangilinan J."/>
            <person name="Lipzen A."/>
            <person name="Riley R."/>
            <person name="Andreopoulos W."/>
            <person name="He G."/>
            <person name="Johnson J."/>
            <person name="Barry K.W."/>
            <person name="Grigoriev I.V."/>
            <person name="Nagy L."/>
            <person name="Hibbett D."/>
            <person name="Henrissat B."/>
            <person name="Matheny P.B."/>
            <person name="Labbe J."/>
            <person name="Martin A.F."/>
        </authorList>
    </citation>
    <scope>NUCLEOTIDE SEQUENCE</scope>
    <source>
        <strain evidence="1">BPL698</strain>
    </source>
</reference>
<evidence type="ECO:0000313" key="2">
    <source>
        <dbReference type="Proteomes" id="UP001207468"/>
    </source>
</evidence>
<keyword evidence="2" id="KW-1185">Reference proteome</keyword>
<evidence type="ECO:0000313" key="1">
    <source>
        <dbReference type="EMBL" id="KAI9510753.1"/>
    </source>
</evidence>
<dbReference type="Proteomes" id="UP001207468">
    <property type="component" value="Unassembled WGS sequence"/>
</dbReference>
<comment type="caution">
    <text evidence="1">The sequence shown here is derived from an EMBL/GenBank/DDBJ whole genome shotgun (WGS) entry which is preliminary data.</text>
</comment>
<dbReference type="EMBL" id="JAGFNK010000034">
    <property type="protein sequence ID" value="KAI9510753.1"/>
    <property type="molecule type" value="Genomic_DNA"/>
</dbReference>